<dbReference type="Proteomes" id="UP000008701">
    <property type="component" value="Chromosome"/>
</dbReference>
<keyword evidence="1" id="KW-0472">Membrane</keyword>
<feature type="transmembrane region" description="Helical" evidence="1">
    <location>
        <begin position="152"/>
        <end position="173"/>
    </location>
</feature>
<evidence type="ECO:0000259" key="2">
    <source>
        <dbReference type="Pfam" id="PF18920"/>
    </source>
</evidence>
<feature type="transmembrane region" description="Helical" evidence="1">
    <location>
        <begin position="111"/>
        <end position="131"/>
    </location>
</feature>
<evidence type="ECO:0000313" key="4">
    <source>
        <dbReference type="Proteomes" id="UP000008701"/>
    </source>
</evidence>
<sequence length="214" mass="23786">MEKTTNELSEFVGKALSNGISRSRINDALQQAGWQSEQIDRALADFAEIDFPIPVPKPRPSLSAREAFFYLLLFATLYISAFNLGTLLFIMIEKAVPDPALTNIPGGWLTYKIRGAVSALIVAFPVFLYLSRKINQELLNTPAGRASGIRRWLTYITLFIASGILIGDMIAILYNLLGGELTLRFMLKVATVATISGTIFLYYLKGLRKEEKTT</sequence>
<dbReference type="Pfam" id="PF18920">
    <property type="entry name" value="DUF5671"/>
    <property type="match status" value="1"/>
</dbReference>
<dbReference type="InterPro" id="IPR043728">
    <property type="entry name" value="DUF5671"/>
</dbReference>
<keyword evidence="1" id="KW-1133">Transmembrane helix</keyword>
<dbReference type="HOGENOM" id="CLU_1286917_0_0_10"/>
<dbReference type="KEGG" id="cph:Cpha266_1345"/>
<feature type="domain" description="DUF5671" evidence="2">
    <location>
        <begin position="66"/>
        <end position="202"/>
    </location>
</feature>
<evidence type="ECO:0000256" key="1">
    <source>
        <dbReference type="SAM" id="Phobius"/>
    </source>
</evidence>
<feature type="transmembrane region" description="Helical" evidence="1">
    <location>
        <begin position="67"/>
        <end position="91"/>
    </location>
</feature>
<proteinExistence type="predicted"/>
<reference evidence="3 4" key="1">
    <citation type="submission" date="2006-12" db="EMBL/GenBank/DDBJ databases">
        <title>Complete sequence of Chlorobium phaeobacteroides DSM 266.</title>
        <authorList>
            <consortium name="US DOE Joint Genome Institute"/>
            <person name="Copeland A."/>
            <person name="Lucas S."/>
            <person name="Lapidus A."/>
            <person name="Barry K."/>
            <person name="Detter J.C."/>
            <person name="Glavina del Rio T."/>
            <person name="Hammon N."/>
            <person name="Israni S."/>
            <person name="Pitluck S."/>
            <person name="Goltsman E."/>
            <person name="Schmutz J."/>
            <person name="Larimer F."/>
            <person name="Land M."/>
            <person name="Hauser L."/>
            <person name="Mikhailova N."/>
            <person name="Li T."/>
            <person name="Overmann J."/>
            <person name="Bryant D.A."/>
            <person name="Richardson P."/>
        </authorList>
    </citation>
    <scope>NUCLEOTIDE SEQUENCE [LARGE SCALE GENOMIC DNA]</scope>
    <source>
        <strain evidence="3 4">DSM 266</strain>
    </source>
</reference>
<organism evidence="3 4">
    <name type="scientific">Chlorobium phaeobacteroides (strain DSM 266 / SMG 266 / 2430)</name>
    <dbReference type="NCBI Taxonomy" id="290317"/>
    <lineage>
        <taxon>Bacteria</taxon>
        <taxon>Pseudomonadati</taxon>
        <taxon>Chlorobiota</taxon>
        <taxon>Chlorobiia</taxon>
        <taxon>Chlorobiales</taxon>
        <taxon>Chlorobiaceae</taxon>
        <taxon>Chlorobium/Pelodictyon group</taxon>
        <taxon>Chlorobium</taxon>
    </lineage>
</organism>
<dbReference type="AlphaFoldDB" id="A1BG49"/>
<dbReference type="eggNOG" id="ENOG503083Y">
    <property type="taxonomic scope" value="Bacteria"/>
</dbReference>
<dbReference type="EMBL" id="CP000492">
    <property type="protein sequence ID" value="ABL65376.1"/>
    <property type="molecule type" value="Genomic_DNA"/>
</dbReference>
<keyword evidence="1" id="KW-0812">Transmembrane</keyword>
<keyword evidence="4" id="KW-1185">Reference proteome</keyword>
<name>A1BG49_CHLPD</name>
<evidence type="ECO:0000313" key="3">
    <source>
        <dbReference type="EMBL" id="ABL65376.1"/>
    </source>
</evidence>
<accession>A1BG49</accession>
<gene>
    <name evidence="3" type="ordered locus">Cpha266_1345</name>
</gene>
<dbReference type="RefSeq" id="WP_011745199.1">
    <property type="nucleotide sequence ID" value="NC_008639.1"/>
</dbReference>
<protein>
    <recommendedName>
        <fullName evidence="2">DUF5671 domain-containing protein</fullName>
    </recommendedName>
</protein>
<dbReference type="OrthoDB" id="529444at2"/>
<feature type="transmembrane region" description="Helical" evidence="1">
    <location>
        <begin position="185"/>
        <end position="204"/>
    </location>
</feature>